<dbReference type="SUPFAM" id="SSF51735">
    <property type="entry name" value="NAD(P)-binding Rossmann-fold domains"/>
    <property type="match status" value="1"/>
</dbReference>
<dbReference type="GO" id="GO:0008831">
    <property type="term" value="F:dTDP-4-dehydrorhamnose reductase activity"/>
    <property type="evidence" value="ECO:0007669"/>
    <property type="project" value="UniProtKB-EC"/>
</dbReference>
<dbReference type="UniPathway" id="UPA00124"/>
<keyword evidence="6" id="KW-0521">NADP</keyword>
<dbReference type="EMBL" id="FOSQ01000006">
    <property type="protein sequence ID" value="SFK71956.1"/>
    <property type="molecule type" value="Genomic_DNA"/>
</dbReference>
<evidence type="ECO:0000259" key="7">
    <source>
        <dbReference type="Pfam" id="PF04321"/>
    </source>
</evidence>
<dbReference type="CDD" id="cd05254">
    <property type="entry name" value="dTDP_HR_like_SDR_e"/>
    <property type="match status" value="1"/>
</dbReference>
<evidence type="ECO:0000256" key="3">
    <source>
        <dbReference type="ARBA" id="ARBA00012929"/>
    </source>
</evidence>
<evidence type="ECO:0000256" key="6">
    <source>
        <dbReference type="RuleBase" id="RU364082"/>
    </source>
</evidence>
<dbReference type="PANTHER" id="PTHR10491">
    <property type="entry name" value="DTDP-4-DEHYDRORHAMNOSE REDUCTASE"/>
    <property type="match status" value="1"/>
</dbReference>
<dbReference type="EC" id="1.1.1.133" evidence="3 6"/>
<dbReference type="OrthoDB" id="9803892at2"/>
<dbReference type="InterPro" id="IPR029903">
    <property type="entry name" value="RmlD-like-bd"/>
</dbReference>
<comment type="similarity">
    <text evidence="2 6">Belongs to the dTDP-4-dehydrorhamnose reductase family.</text>
</comment>
<reference evidence="8 9" key="1">
    <citation type="submission" date="2016-10" db="EMBL/GenBank/DDBJ databases">
        <authorList>
            <person name="de Groot N.N."/>
        </authorList>
    </citation>
    <scope>NUCLEOTIDE SEQUENCE [LARGE SCALE GENOMIC DNA]</scope>
    <source>
        <strain evidence="8 9">DSM 19981</strain>
    </source>
</reference>
<dbReference type="NCBIfam" id="TIGR01214">
    <property type="entry name" value="rmlD"/>
    <property type="match status" value="1"/>
</dbReference>
<dbReference type="RefSeq" id="WP_092960965.1">
    <property type="nucleotide sequence ID" value="NZ_FOSQ01000006.1"/>
</dbReference>
<evidence type="ECO:0000313" key="8">
    <source>
        <dbReference type="EMBL" id="SFK71956.1"/>
    </source>
</evidence>
<dbReference type="PANTHER" id="PTHR10491:SF4">
    <property type="entry name" value="METHIONINE ADENOSYLTRANSFERASE 2 SUBUNIT BETA"/>
    <property type="match status" value="1"/>
</dbReference>
<dbReference type="Gene3D" id="3.90.25.10">
    <property type="entry name" value="UDP-galactose 4-epimerase, domain 1"/>
    <property type="match status" value="1"/>
</dbReference>
<dbReference type="Gene3D" id="3.40.50.720">
    <property type="entry name" value="NAD(P)-binding Rossmann-like Domain"/>
    <property type="match status" value="1"/>
</dbReference>
<sequence length="302" mass="31731">MRLLVAGREGQVARALALRFAGHDVTALEPPALDLTDPASIRAAMDAAAPDLVVNAAAYTAVDRAEDDAALAFAVNRDGAAALAAAAAARGLPFIHFSTDYVFDGRKGAPYSEDDAPCPLGVYGSSKEEGERAVLAANPRSAILRTAWVCSATGGNFLKTMLRLANEREELRVVADQHGAPTFAADLADAVFAMAPRLLAAPPGDDAFGLFHLSGAPHTTWYGFTAEILAQAATRGHRQPRLTPIATSDYPTKAARPADGRLDCAKITRVHGIAPADWRASLSRCLDELIGPPQAGLKEETP</sequence>
<organism evidence="8 9">
    <name type="scientific">Falsiroseomonas stagni DSM 19981</name>
    <dbReference type="NCBI Taxonomy" id="1123062"/>
    <lineage>
        <taxon>Bacteria</taxon>
        <taxon>Pseudomonadati</taxon>
        <taxon>Pseudomonadota</taxon>
        <taxon>Alphaproteobacteria</taxon>
        <taxon>Acetobacterales</taxon>
        <taxon>Roseomonadaceae</taxon>
        <taxon>Falsiroseomonas</taxon>
    </lineage>
</organism>
<dbReference type="GO" id="GO:0019305">
    <property type="term" value="P:dTDP-rhamnose biosynthetic process"/>
    <property type="evidence" value="ECO:0007669"/>
    <property type="project" value="UniProtKB-UniPathway"/>
</dbReference>
<dbReference type="Proteomes" id="UP000199473">
    <property type="component" value="Unassembled WGS sequence"/>
</dbReference>
<protein>
    <recommendedName>
        <fullName evidence="4 6">dTDP-4-dehydrorhamnose reductase</fullName>
        <ecNumber evidence="3 6">1.1.1.133</ecNumber>
    </recommendedName>
</protein>
<comment type="pathway">
    <text evidence="1 6">Carbohydrate biosynthesis; dTDP-L-rhamnose biosynthesis.</text>
</comment>
<dbReference type="InterPro" id="IPR036291">
    <property type="entry name" value="NAD(P)-bd_dom_sf"/>
</dbReference>
<keyword evidence="6" id="KW-0560">Oxidoreductase</keyword>
<comment type="function">
    <text evidence="6">Catalyzes the reduction of dTDP-6-deoxy-L-lyxo-4-hexulose to yield dTDP-L-rhamnose.</text>
</comment>
<gene>
    <name evidence="8" type="ORF">SAMN02745775_106113</name>
</gene>
<accession>A0A1I4BVD3</accession>
<comment type="catalytic activity">
    <reaction evidence="5 6">
        <text>dTDP-beta-L-rhamnose + NADP(+) = dTDP-4-dehydro-beta-L-rhamnose + NADPH + H(+)</text>
        <dbReference type="Rhea" id="RHEA:21796"/>
        <dbReference type="ChEBI" id="CHEBI:15378"/>
        <dbReference type="ChEBI" id="CHEBI:57510"/>
        <dbReference type="ChEBI" id="CHEBI:57783"/>
        <dbReference type="ChEBI" id="CHEBI:58349"/>
        <dbReference type="ChEBI" id="CHEBI:62830"/>
        <dbReference type="EC" id="1.1.1.133"/>
    </reaction>
</comment>
<evidence type="ECO:0000256" key="1">
    <source>
        <dbReference type="ARBA" id="ARBA00004781"/>
    </source>
</evidence>
<feature type="domain" description="RmlD-like substrate binding" evidence="7">
    <location>
        <begin position="1"/>
        <end position="289"/>
    </location>
</feature>
<comment type="cofactor">
    <cofactor evidence="6">
        <name>Mg(2+)</name>
        <dbReference type="ChEBI" id="CHEBI:18420"/>
    </cofactor>
    <text evidence="6">Binds 1 Mg(2+) ion per monomer.</text>
</comment>
<dbReference type="STRING" id="1123062.SAMN02745775_106113"/>
<proteinExistence type="inferred from homology"/>
<dbReference type="AlphaFoldDB" id="A0A1I4BVD3"/>
<evidence type="ECO:0000313" key="9">
    <source>
        <dbReference type="Proteomes" id="UP000199473"/>
    </source>
</evidence>
<evidence type="ECO:0000256" key="4">
    <source>
        <dbReference type="ARBA" id="ARBA00017099"/>
    </source>
</evidence>
<dbReference type="InterPro" id="IPR005913">
    <property type="entry name" value="dTDP_dehydrorham_reduct"/>
</dbReference>
<keyword evidence="9" id="KW-1185">Reference proteome</keyword>
<dbReference type="Pfam" id="PF04321">
    <property type="entry name" value="RmlD_sub_bind"/>
    <property type="match status" value="1"/>
</dbReference>
<evidence type="ECO:0000256" key="5">
    <source>
        <dbReference type="ARBA" id="ARBA00048200"/>
    </source>
</evidence>
<name>A0A1I4BVD3_9PROT</name>
<evidence type="ECO:0000256" key="2">
    <source>
        <dbReference type="ARBA" id="ARBA00010944"/>
    </source>
</evidence>